<dbReference type="AlphaFoldDB" id="A0A9N9RBE0"/>
<keyword evidence="6 7" id="KW-0472">Membrane</keyword>
<evidence type="ECO:0000256" key="3">
    <source>
        <dbReference type="ARBA" id="ARBA00022448"/>
    </source>
</evidence>
<evidence type="ECO:0000256" key="4">
    <source>
        <dbReference type="ARBA" id="ARBA00022692"/>
    </source>
</evidence>
<evidence type="ECO:0000256" key="7">
    <source>
        <dbReference type="SAM" id="Phobius"/>
    </source>
</evidence>
<name>A0A9N9RBE0_9NEOP</name>
<feature type="transmembrane region" description="Helical" evidence="7">
    <location>
        <begin position="85"/>
        <end position="101"/>
    </location>
</feature>
<dbReference type="InterPro" id="IPR036259">
    <property type="entry name" value="MFS_trans_sf"/>
</dbReference>
<accession>A0A9N9RBE0</accession>
<keyword evidence="3" id="KW-0813">Transport</keyword>
<dbReference type="PANTHER" id="PTHR23511">
    <property type="entry name" value="SYNAPTIC VESICLE GLYCOPROTEIN 2"/>
    <property type="match status" value="1"/>
</dbReference>
<evidence type="ECO:0000313" key="10">
    <source>
        <dbReference type="Proteomes" id="UP001153714"/>
    </source>
</evidence>
<dbReference type="InterPro" id="IPR005828">
    <property type="entry name" value="MFS_sugar_transport-like"/>
</dbReference>
<feature type="transmembrane region" description="Helical" evidence="7">
    <location>
        <begin position="144"/>
        <end position="167"/>
    </location>
</feature>
<dbReference type="GO" id="GO:0022857">
    <property type="term" value="F:transmembrane transporter activity"/>
    <property type="evidence" value="ECO:0007669"/>
    <property type="project" value="InterPro"/>
</dbReference>
<feature type="domain" description="Major facilitator superfamily (MFS) profile" evidence="8">
    <location>
        <begin position="1"/>
        <end position="251"/>
    </location>
</feature>
<evidence type="ECO:0000313" key="9">
    <source>
        <dbReference type="EMBL" id="CAG9793359.1"/>
    </source>
</evidence>
<evidence type="ECO:0000259" key="8">
    <source>
        <dbReference type="PROSITE" id="PS50850"/>
    </source>
</evidence>
<dbReference type="EMBL" id="OU893336">
    <property type="protein sequence ID" value="CAG9793359.1"/>
    <property type="molecule type" value="Genomic_DNA"/>
</dbReference>
<proteinExistence type="inferred from homology"/>
<dbReference type="OrthoDB" id="6133115at2759"/>
<protein>
    <recommendedName>
        <fullName evidence="8">Major facilitator superfamily (MFS) profile domain-containing protein</fullName>
    </recommendedName>
</protein>
<dbReference type="Gene3D" id="1.20.1250.20">
    <property type="entry name" value="MFS general substrate transporter like domains"/>
    <property type="match status" value="1"/>
</dbReference>
<dbReference type="SUPFAM" id="SSF103473">
    <property type="entry name" value="MFS general substrate transporter"/>
    <property type="match status" value="1"/>
</dbReference>
<comment type="subcellular location">
    <subcellularLocation>
        <location evidence="1">Membrane</location>
        <topology evidence="1">Multi-pass membrane protein</topology>
    </subcellularLocation>
</comment>
<reference evidence="9" key="2">
    <citation type="submission" date="2022-10" db="EMBL/GenBank/DDBJ databases">
        <authorList>
            <consortium name="ENA_rothamsted_submissions"/>
            <consortium name="culmorum"/>
            <person name="King R."/>
        </authorList>
    </citation>
    <scope>NUCLEOTIDE SEQUENCE</scope>
</reference>
<evidence type="ECO:0000256" key="2">
    <source>
        <dbReference type="ARBA" id="ARBA00008335"/>
    </source>
</evidence>
<dbReference type="GO" id="GO:0016020">
    <property type="term" value="C:membrane"/>
    <property type="evidence" value="ECO:0007669"/>
    <property type="project" value="UniProtKB-SubCell"/>
</dbReference>
<organism evidence="9 10">
    <name type="scientific">Diatraea saccharalis</name>
    <name type="common">sugarcane borer</name>
    <dbReference type="NCBI Taxonomy" id="40085"/>
    <lineage>
        <taxon>Eukaryota</taxon>
        <taxon>Metazoa</taxon>
        <taxon>Ecdysozoa</taxon>
        <taxon>Arthropoda</taxon>
        <taxon>Hexapoda</taxon>
        <taxon>Insecta</taxon>
        <taxon>Pterygota</taxon>
        <taxon>Neoptera</taxon>
        <taxon>Endopterygota</taxon>
        <taxon>Lepidoptera</taxon>
        <taxon>Glossata</taxon>
        <taxon>Ditrysia</taxon>
        <taxon>Pyraloidea</taxon>
        <taxon>Crambidae</taxon>
        <taxon>Crambinae</taxon>
        <taxon>Diatraea</taxon>
    </lineage>
</organism>
<keyword evidence="10" id="KW-1185">Reference proteome</keyword>
<dbReference type="Pfam" id="PF00083">
    <property type="entry name" value="Sugar_tr"/>
    <property type="match status" value="1"/>
</dbReference>
<feature type="transmembrane region" description="Helical" evidence="7">
    <location>
        <begin position="187"/>
        <end position="206"/>
    </location>
</feature>
<comment type="similarity">
    <text evidence="2">Belongs to the major facilitator superfamily.</text>
</comment>
<gene>
    <name evidence="9" type="ORF">DIATSA_LOCUS10809</name>
</gene>
<evidence type="ECO:0000256" key="6">
    <source>
        <dbReference type="ARBA" id="ARBA00023136"/>
    </source>
</evidence>
<dbReference type="PANTHER" id="PTHR23511:SF36">
    <property type="entry name" value="EG:BACR7A4.13 PROTEIN-RELATED"/>
    <property type="match status" value="1"/>
</dbReference>
<reference evidence="9" key="1">
    <citation type="submission" date="2021-12" db="EMBL/GenBank/DDBJ databases">
        <authorList>
            <person name="King R."/>
        </authorList>
    </citation>
    <scope>NUCLEOTIDE SEQUENCE</scope>
</reference>
<keyword evidence="4 7" id="KW-0812">Transmembrane</keyword>
<dbReference type="Proteomes" id="UP001153714">
    <property type="component" value="Chromosome 5"/>
</dbReference>
<evidence type="ECO:0000256" key="5">
    <source>
        <dbReference type="ARBA" id="ARBA00022989"/>
    </source>
</evidence>
<feature type="transmembrane region" description="Helical" evidence="7">
    <location>
        <begin position="61"/>
        <end position="78"/>
    </location>
</feature>
<dbReference type="InterPro" id="IPR020846">
    <property type="entry name" value="MFS_dom"/>
</dbReference>
<dbReference type="PROSITE" id="PS50850">
    <property type="entry name" value="MFS"/>
    <property type="match status" value="1"/>
</dbReference>
<feature type="transmembrane region" description="Helical" evidence="7">
    <location>
        <begin position="20"/>
        <end position="41"/>
    </location>
</feature>
<keyword evidence="5 7" id="KW-1133">Transmembrane helix</keyword>
<feature type="transmembrane region" description="Helical" evidence="7">
    <location>
        <begin position="107"/>
        <end position="132"/>
    </location>
</feature>
<sequence>MEILEDALVHCKFGRFHIRLLLTTMAASCASMMVTTTSSYILPNAECDLNMTIIEKGLLTSMPFCGQVSASLFAGFMTDAFGRKMFLIGGLLGIFVSSVIEGSSQNFWMLAVGKLFEGVCSCFCYTIPSVLLSELVHKNVRNRVLLLFASFTSISLILIALISWGLLPLNLKITLIEGYFVLHSWNIYLYVCSLCSLIAAISYYYLPESPKYLLSHGQENEALEVLKDIYSSNTRENRNSFPVSFHCIKSK</sequence>
<evidence type="ECO:0000256" key="1">
    <source>
        <dbReference type="ARBA" id="ARBA00004141"/>
    </source>
</evidence>